<sequence>MKEKTDLNLAVLIDADNIPYKNIKGMLDEIAKLGTPSIKRIYGDWTRPTVAGWKPALLEHAITPIQQYSYTTGKNATDSAMIIDAMDILHSDKVDGFCLVSSDSDFTRLATRLRESSKLVIGIGEKKTPNPFIVACDKFIYIEIIGAKENEEKKKEPSASDANKFDKIDKKFIRLLKNSIEDIADDDGWAFLAELGSLINKKKPDFDPRNYGFAKLTPLIKSMQKHFDIDERDSGKRNIKHIYVRIKE</sequence>
<protein>
    <submittedName>
        <fullName evidence="2">NYN domain-containing protein</fullName>
    </submittedName>
</protein>
<evidence type="ECO:0000313" key="2">
    <source>
        <dbReference type="EMBL" id="MDE5416942.1"/>
    </source>
</evidence>
<organism evidence="2 3">
    <name type="scientific">Paralabilibaculum antarcticum</name>
    <dbReference type="NCBI Taxonomy" id="2912572"/>
    <lineage>
        <taxon>Bacteria</taxon>
        <taxon>Pseudomonadati</taxon>
        <taxon>Bacteroidota</taxon>
        <taxon>Bacteroidia</taxon>
        <taxon>Marinilabiliales</taxon>
        <taxon>Marinifilaceae</taxon>
        <taxon>Paralabilibaculum</taxon>
    </lineage>
</organism>
<dbReference type="CDD" id="cd10146">
    <property type="entry name" value="LabA_like_C"/>
    <property type="match status" value="1"/>
</dbReference>
<dbReference type="InterPro" id="IPR041966">
    <property type="entry name" value="LOTUS-like"/>
</dbReference>
<dbReference type="CDD" id="cd11297">
    <property type="entry name" value="PIN_LabA-like_N_1"/>
    <property type="match status" value="1"/>
</dbReference>
<dbReference type="RefSeq" id="WP_275108280.1">
    <property type="nucleotide sequence ID" value="NZ_JAKJSC010000001.1"/>
</dbReference>
<dbReference type="PROSITE" id="PS51644">
    <property type="entry name" value="HTH_OST"/>
    <property type="match status" value="1"/>
</dbReference>
<name>A0ABT5VNS5_9BACT</name>
<proteinExistence type="predicted"/>
<feature type="domain" description="HTH OST-type" evidence="1">
    <location>
        <begin position="168"/>
        <end position="248"/>
    </location>
</feature>
<comment type="caution">
    <text evidence="2">The sequence shown here is derived from an EMBL/GenBank/DDBJ whole genome shotgun (WGS) entry which is preliminary data.</text>
</comment>
<dbReference type="PANTHER" id="PTHR35811">
    <property type="entry name" value="SLR1870 PROTEIN"/>
    <property type="match status" value="1"/>
</dbReference>
<gene>
    <name evidence="2" type="ORF">L3049_02900</name>
</gene>
<dbReference type="Gene3D" id="3.40.50.1010">
    <property type="entry name" value="5'-nuclease"/>
    <property type="match status" value="1"/>
</dbReference>
<dbReference type="Pfam" id="PF01936">
    <property type="entry name" value="NYN"/>
    <property type="match status" value="1"/>
</dbReference>
<dbReference type="EMBL" id="JAKJSC010000001">
    <property type="protein sequence ID" value="MDE5416942.1"/>
    <property type="molecule type" value="Genomic_DNA"/>
</dbReference>
<accession>A0ABT5VNS5</accession>
<dbReference type="Gene3D" id="3.30.420.610">
    <property type="entry name" value="LOTUS domain-like"/>
    <property type="match status" value="1"/>
</dbReference>
<dbReference type="Pfam" id="PF12872">
    <property type="entry name" value="OST-HTH"/>
    <property type="match status" value="1"/>
</dbReference>
<dbReference type="PANTHER" id="PTHR35811:SF1">
    <property type="entry name" value="HTH OST-TYPE DOMAIN-CONTAINING PROTEIN"/>
    <property type="match status" value="1"/>
</dbReference>
<dbReference type="Proteomes" id="UP001528920">
    <property type="component" value="Unassembled WGS sequence"/>
</dbReference>
<dbReference type="InterPro" id="IPR025605">
    <property type="entry name" value="OST-HTH/LOTUS_dom"/>
</dbReference>
<evidence type="ECO:0000313" key="3">
    <source>
        <dbReference type="Proteomes" id="UP001528920"/>
    </source>
</evidence>
<dbReference type="InterPro" id="IPR021139">
    <property type="entry name" value="NYN"/>
</dbReference>
<reference evidence="2 3" key="1">
    <citation type="submission" date="2022-01" db="EMBL/GenBank/DDBJ databases">
        <title>Labilibaculum sp. nov, a marine bacterium isolated from Antarctica.</title>
        <authorList>
            <person name="Dai W."/>
        </authorList>
    </citation>
    <scope>NUCLEOTIDE SEQUENCE [LARGE SCALE GENOMIC DNA]</scope>
    <source>
        <strain evidence="2 3">DW002</strain>
    </source>
</reference>
<keyword evidence="3" id="KW-1185">Reference proteome</keyword>
<evidence type="ECO:0000259" key="1">
    <source>
        <dbReference type="PROSITE" id="PS51644"/>
    </source>
</evidence>